<dbReference type="InterPro" id="IPR013568">
    <property type="entry name" value="SEFIR_dom"/>
</dbReference>
<reference evidence="2 3" key="1">
    <citation type="submission" date="2022-06" db="EMBL/GenBank/DDBJ databases">
        <title>Genomic Encyclopedia of Archaeal and Bacterial Type Strains, Phase II (KMG-II): from individual species to whole genera.</title>
        <authorList>
            <person name="Goeker M."/>
        </authorList>
    </citation>
    <scope>NUCLEOTIDE SEQUENCE [LARGE SCALE GENOMIC DNA]</scope>
    <source>
        <strain evidence="2 3">DSM 44255</strain>
    </source>
</reference>
<feature type="domain" description="SEFIR" evidence="1">
    <location>
        <begin position="1"/>
        <end position="140"/>
    </location>
</feature>
<dbReference type="Pfam" id="PF08357">
    <property type="entry name" value="SEFIR"/>
    <property type="match status" value="1"/>
</dbReference>
<dbReference type="Proteomes" id="UP001205185">
    <property type="component" value="Unassembled WGS sequence"/>
</dbReference>
<keyword evidence="3" id="KW-1185">Reference proteome</keyword>
<dbReference type="InterPro" id="IPR035897">
    <property type="entry name" value="Toll_tir_struct_dom_sf"/>
</dbReference>
<evidence type="ECO:0000313" key="3">
    <source>
        <dbReference type="Proteomes" id="UP001205185"/>
    </source>
</evidence>
<protein>
    <submittedName>
        <fullName evidence="2">SEFIR domain-containing protein</fullName>
    </submittedName>
</protein>
<evidence type="ECO:0000313" key="2">
    <source>
        <dbReference type="EMBL" id="MCP2274332.1"/>
    </source>
</evidence>
<dbReference type="EMBL" id="JAMTCO010000023">
    <property type="protein sequence ID" value="MCP2274332.1"/>
    <property type="molecule type" value="Genomic_DNA"/>
</dbReference>
<dbReference type="SUPFAM" id="SSF52200">
    <property type="entry name" value="Toll/Interleukin receptor TIR domain"/>
    <property type="match status" value="1"/>
</dbReference>
<gene>
    <name evidence="2" type="ORF">LV75_006866</name>
</gene>
<evidence type="ECO:0000259" key="1">
    <source>
        <dbReference type="PROSITE" id="PS51534"/>
    </source>
</evidence>
<organism evidence="2 3">
    <name type="scientific">Actinokineospora diospyrosa</name>
    <dbReference type="NCBI Taxonomy" id="103728"/>
    <lineage>
        <taxon>Bacteria</taxon>
        <taxon>Bacillati</taxon>
        <taxon>Actinomycetota</taxon>
        <taxon>Actinomycetes</taxon>
        <taxon>Pseudonocardiales</taxon>
        <taxon>Pseudonocardiaceae</taxon>
        <taxon>Actinokineospora</taxon>
    </lineage>
</organism>
<name>A0ABT1INT6_9PSEU</name>
<sequence>MSRVFISYAQEDGHNEVVQGFWEFLRNNGIDARLDQVAAGERQDWALWMGEQVRDADVVLCVASERYRMRSEGRTGPDEGKGAQWEARLIRDTFHANQHDLQRFVPVVLPGQTTAGIPDFLAPSTTTYYVVEDFTVEGAEALLRFLLKKPKVLDIPLGRQPDL</sequence>
<dbReference type="Gene3D" id="3.40.50.10140">
    <property type="entry name" value="Toll/interleukin-1 receptor homology (TIR) domain"/>
    <property type="match status" value="1"/>
</dbReference>
<accession>A0ABT1INT6</accession>
<proteinExistence type="predicted"/>
<dbReference type="PROSITE" id="PS51534">
    <property type="entry name" value="SEFIR"/>
    <property type="match status" value="1"/>
</dbReference>
<comment type="caution">
    <text evidence="2">The sequence shown here is derived from an EMBL/GenBank/DDBJ whole genome shotgun (WGS) entry which is preliminary data.</text>
</comment>